<evidence type="ECO:0000313" key="1">
    <source>
        <dbReference type="EMBL" id="KAJ8627602.1"/>
    </source>
</evidence>
<protein>
    <submittedName>
        <fullName evidence="1">Uncharacterized protein</fullName>
    </submittedName>
</protein>
<reference evidence="1 2" key="1">
    <citation type="journal article" date="2022" name="Hortic Res">
        <title>A haplotype resolved chromosomal level avocado genome allows analysis of novel avocado genes.</title>
        <authorList>
            <person name="Nath O."/>
            <person name="Fletcher S.J."/>
            <person name="Hayward A."/>
            <person name="Shaw L.M."/>
            <person name="Masouleh A.K."/>
            <person name="Furtado A."/>
            <person name="Henry R.J."/>
            <person name="Mitter N."/>
        </authorList>
    </citation>
    <scope>NUCLEOTIDE SEQUENCE [LARGE SCALE GENOMIC DNA]</scope>
    <source>
        <strain evidence="2">cv. Hass</strain>
    </source>
</reference>
<organism evidence="1 2">
    <name type="scientific">Persea americana</name>
    <name type="common">Avocado</name>
    <dbReference type="NCBI Taxonomy" id="3435"/>
    <lineage>
        <taxon>Eukaryota</taxon>
        <taxon>Viridiplantae</taxon>
        <taxon>Streptophyta</taxon>
        <taxon>Embryophyta</taxon>
        <taxon>Tracheophyta</taxon>
        <taxon>Spermatophyta</taxon>
        <taxon>Magnoliopsida</taxon>
        <taxon>Magnoliidae</taxon>
        <taxon>Laurales</taxon>
        <taxon>Lauraceae</taxon>
        <taxon>Persea</taxon>
    </lineage>
</organism>
<sequence length="327" mass="37029">MAEGTPVQDHMLKMMDSLNESDVLGAAIDAESQIDIILKSLPYSFNHLEINYNMNKMNLTLAELSSQLVATEGIMKERPTALTTEKSNARPKQKGKGRIGKKKSIPKGLKAENRPNGGVAKAKGSGTKGKCFHCGKKGHWERNCPDFLSKKKTVYKRKRGPDGRVETFKARLVAKGYTQKEGIDYEETFSPVAMLKSIQILLSIAAHLDYEIWQMDVKTAFLNGHLEEDIYMMTRDYMLIYGSDELILVGYTDSDFMSIRIPRNQPLDMCLCLAAELSAEGVLNKIVSLIPPQKLNMWGLVKQLRKQFGLKDSLWNLEWYLWRDSRS</sequence>
<accession>A0ACC2L3D8</accession>
<dbReference type="EMBL" id="CM056814">
    <property type="protein sequence ID" value="KAJ8627602.1"/>
    <property type="molecule type" value="Genomic_DNA"/>
</dbReference>
<name>A0ACC2L3D8_PERAE</name>
<comment type="caution">
    <text evidence="1">The sequence shown here is derived from an EMBL/GenBank/DDBJ whole genome shotgun (WGS) entry which is preliminary data.</text>
</comment>
<dbReference type="Proteomes" id="UP001234297">
    <property type="component" value="Chromosome 6"/>
</dbReference>
<keyword evidence="2" id="KW-1185">Reference proteome</keyword>
<proteinExistence type="predicted"/>
<evidence type="ECO:0000313" key="2">
    <source>
        <dbReference type="Proteomes" id="UP001234297"/>
    </source>
</evidence>
<gene>
    <name evidence="1" type="ORF">MRB53_020909</name>
</gene>